<gene>
    <name evidence="5" type="ORF">C4N9_07945</name>
</gene>
<proteinExistence type="predicted"/>
<sequence>MRMTHGPCRSRNQYQLGVTMKHLFKSALVKSAVVAAGLVGAAAPALADEVVLNAVTLAPRQVNITEPFALFVDEVNERFEGRVRIVWRGGPEVMPPFRQAEGVRNGSIDMAYTSPSYYGGLVPASPTMNLSFNDYETIAATDYHERLTELHEEQGLVLLGEIPATDLDFLIYLAEPIESLDELQGKRIRVFPTLLPLIQALGAEPIVLPMEEIFTAMERGTVDGFVQGPVGNHLQFEGIVQQVIYPGVYRAGFPVLVNPDTWAEIPAETQAELVSFLRDDFAPRMDEIWEDDLAQGVAEMEQAGFQRLELTGADEEAYRQTAMDAAWATIVESAGEEIAAELRPMME</sequence>
<protein>
    <recommendedName>
        <fullName evidence="7">C4-dicarboxylate ABC transporter substrate-binding protein</fullName>
    </recommendedName>
</protein>
<dbReference type="GO" id="GO:0055085">
    <property type="term" value="P:transmembrane transport"/>
    <property type="evidence" value="ECO:0007669"/>
    <property type="project" value="InterPro"/>
</dbReference>
<evidence type="ECO:0000256" key="2">
    <source>
        <dbReference type="ARBA" id="ARBA00022729"/>
    </source>
</evidence>
<evidence type="ECO:0000256" key="3">
    <source>
        <dbReference type="ARBA" id="ARBA00022764"/>
    </source>
</evidence>
<dbReference type="OrthoDB" id="6073716at2"/>
<evidence type="ECO:0000256" key="1">
    <source>
        <dbReference type="ARBA" id="ARBA00004418"/>
    </source>
</evidence>
<dbReference type="Pfam" id="PF03480">
    <property type="entry name" value="DctP"/>
    <property type="match status" value="1"/>
</dbReference>
<dbReference type="AlphaFoldDB" id="A0A2U2CCZ1"/>
<evidence type="ECO:0000313" key="5">
    <source>
        <dbReference type="EMBL" id="PWE29664.1"/>
    </source>
</evidence>
<name>A0A2U2CCZ1_9RHOB</name>
<feature type="signal peptide" evidence="4">
    <location>
        <begin position="1"/>
        <end position="47"/>
    </location>
</feature>
<reference evidence="5 6" key="1">
    <citation type="submission" date="2018-05" db="EMBL/GenBank/DDBJ databases">
        <title>Pararhodobacter marina sp. nov., isolated from deep-sea water of the Indian Ocean.</title>
        <authorList>
            <person name="Lai Q.Sr."/>
            <person name="Liu X."/>
            <person name="Shao Z."/>
        </authorList>
    </citation>
    <scope>NUCLEOTIDE SEQUENCE [LARGE SCALE GENOMIC DNA]</scope>
    <source>
        <strain evidence="5 6">CIC4N-9</strain>
    </source>
</reference>
<organism evidence="5 6">
    <name type="scientific">Pararhodobacter marinus</name>
    <dbReference type="NCBI Taxonomy" id="2184063"/>
    <lineage>
        <taxon>Bacteria</taxon>
        <taxon>Pseudomonadati</taxon>
        <taxon>Pseudomonadota</taxon>
        <taxon>Alphaproteobacteria</taxon>
        <taxon>Rhodobacterales</taxon>
        <taxon>Paracoccaceae</taxon>
        <taxon>Pararhodobacter</taxon>
    </lineage>
</organism>
<dbReference type="EMBL" id="QEYD01000004">
    <property type="protein sequence ID" value="PWE29664.1"/>
    <property type="molecule type" value="Genomic_DNA"/>
</dbReference>
<dbReference type="InterPro" id="IPR018389">
    <property type="entry name" value="DctP_fam"/>
</dbReference>
<evidence type="ECO:0000313" key="6">
    <source>
        <dbReference type="Proteomes" id="UP000244940"/>
    </source>
</evidence>
<evidence type="ECO:0000256" key="4">
    <source>
        <dbReference type="SAM" id="SignalP"/>
    </source>
</evidence>
<comment type="caution">
    <text evidence="5">The sequence shown here is derived from an EMBL/GenBank/DDBJ whole genome shotgun (WGS) entry which is preliminary data.</text>
</comment>
<feature type="chain" id="PRO_5015700963" description="C4-dicarboxylate ABC transporter substrate-binding protein" evidence="4">
    <location>
        <begin position="48"/>
        <end position="347"/>
    </location>
</feature>
<keyword evidence="6" id="KW-1185">Reference proteome</keyword>
<comment type="subcellular location">
    <subcellularLocation>
        <location evidence="1">Periplasm</location>
    </subcellularLocation>
</comment>
<dbReference type="Gene3D" id="3.40.190.170">
    <property type="entry name" value="Bacterial extracellular solute-binding protein, family 7"/>
    <property type="match status" value="1"/>
</dbReference>
<dbReference type="PANTHER" id="PTHR33376">
    <property type="match status" value="1"/>
</dbReference>
<keyword evidence="3" id="KW-0574">Periplasm</keyword>
<keyword evidence="2 4" id="KW-0732">Signal</keyword>
<dbReference type="NCBIfam" id="NF037995">
    <property type="entry name" value="TRAP_S1"/>
    <property type="match status" value="1"/>
</dbReference>
<dbReference type="GO" id="GO:0042597">
    <property type="term" value="C:periplasmic space"/>
    <property type="evidence" value="ECO:0007669"/>
    <property type="project" value="UniProtKB-SubCell"/>
</dbReference>
<dbReference type="Proteomes" id="UP000244940">
    <property type="component" value="Unassembled WGS sequence"/>
</dbReference>
<dbReference type="PANTHER" id="PTHR33376:SF5">
    <property type="entry name" value="EXTRACYTOPLASMIC SOLUTE RECEPTOR PROTEIN"/>
    <property type="match status" value="1"/>
</dbReference>
<accession>A0A2U2CCZ1</accession>
<dbReference type="InterPro" id="IPR038404">
    <property type="entry name" value="TRAP_DctP_sf"/>
</dbReference>
<evidence type="ECO:0008006" key="7">
    <source>
        <dbReference type="Google" id="ProtNLM"/>
    </source>
</evidence>